<proteinExistence type="predicted"/>
<dbReference type="PANTHER" id="PTHR33143:SF76">
    <property type="entry name" value="VQ MOTIF-CONTAINING PROTEIN 8, CHLOROPLASTIC"/>
    <property type="match status" value="1"/>
</dbReference>
<evidence type="ECO:0000313" key="3">
    <source>
        <dbReference type="EMBL" id="KAJ4843487.1"/>
    </source>
</evidence>
<dbReference type="Proteomes" id="UP001141552">
    <property type="component" value="Unassembled WGS sequence"/>
</dbReference>
<evidence type="ECO:0000259" key="2">
    <source>
        <dbReference type="Pfam" id="PF05678"/>
    </source>
</evidence>
<dbReference type="PANTHER" id="PTHR33143">
    <property type="entry name" value="F16F4.1 PROTEIN-RELATED"/>
    <property type="match status" value="1"/>
</dbReference>
<accession>A0A9Q0G793</accession>
<organism evidence="3 4">
    <name type="scientific">Turnera subulata</name>
    <dbReference type="NCBI Taxonomy" id="218843"/>
    <lineage>
        <taxon>Eukaryota</taxon>
        <taxon>Viridiplantae</taxon>
        <taxon>Streptophyta</taxon>
        <taxon>Embryophyta</taxon>
        <taxon>Tracheophyta</taxon>
        <taxon>Spermatophyta</taxon>
        <taxon>Magnoliopsida</taxon>
        <taxon>eudicotyledons</taxon>
        <taxon>Gunneridae</taxon>
        <taxon>Pentapetalae</taxon>
        <taxon>rosids</taxon>
        <taxon>fabids</taxon>
        <taxon>Malpighiales</taxon>
        <taxon>Passifloraceae</taxon>
        <taxon>Turnera</taxon>
    </lineage>
</organism>
<protein>
    <recommendedName>
        <fullName evidence="2">VQ domain-containing protein</fullName>
    </recommendedName>
</protein>
<feature type="region of interest" description="Disordered" evidence="1">
    <location>
        <begin position="1"/>
        <end position="20"/>
    </location>
</feature>
<reference evidence="3" key="1">
    <citation type="submission" date="2022-02" db="EMBL/GenBank/DDBJ databases">
        <authorList>
            <person name="Henning P.M."/>
            <person name="McCubbin A.G."/>
            <person name="Shore J.S."/>
        </authorList>
    </citation>
    <scope>NUCLEOTIDE SEQUENCE</scope>
    <source>
        <strain evidence="3">F60SS</strain>
        <tissue evidence="3">Leaves</tissue>
    </source>
</reference>
<feature type="domain" description="VQ" evidence="2">
    <location>
        <begin position="65"/>
        <end position="89"/>
    </location>
</feature>
<dbReference type="Pfam" id="PF05678">
    <property type="entry name" value="VQ"/>
    <property type="match status" value="1"/>
</dbReference>
<dbReference type="InterPro" id="IPR008889">
    <property type="entry name" value="VQ"/>
</dbReference>
<keyword evidence="4" id="KW-1185">Reference proteome</keyword>
<comment type="caution">
    <text evidence="3">The sequence shown here is derived from an EMBL/GenBank/DDBJ whole genome shotgun (WGS) entry which is preliminary data.</text>
</comment>
<evidence type="ECO:0000313" key="4">
    <source>
        <dbReference type="Proteomes" id="UP001141552"/>
    </source>
</evidence>
<gene>
    <name evidence="3" type="ORF">Tsubulata_043688</name>
</gene>
<dbReference type="AlphaFoldDB" id="A0A9Q0G793"/>
<dbReference type="EMBL" id="JAKUCV010002223">
    <property type="protein sequence ID" value="KAJ4843487.1"/>
    <property type="molecule type" value="Genomic_DNA"/>
</dbReference>
<reference evidence="3" key="2">
    <citation type="journal article" date="2023" name="Plants (Basel)">
        <title>Annotation of the Turnera subulata (Passifloraceae) Draft Genome Reveals the S-Locus Evolved after the Divergence of Turneroideae from Passifloroideae in a Stepwise Manner.</title>
        <authorList>
            <person name="Henning P.M."/>
            <person name="Roalson E.H."/>
            <person name="Mir W."/>
            <person name="McCubbin A.G."/>
            <person name="Shore J.S."/>
        </authorList>
    </citation>
    <scope>NUCLEOTIDE SEQUENCE</scope>
    <source>
        <strain evidence="3">F60SS</strain>
    </source>
</reference>
<dbReference type="OrthoDB" id="1917757at2759"/>
<evidence type="ECO:0000256" key="1">
    <source>
        <dbReference type="SAM" id="MobiDB-lite"/>
    </source>
</evidence>
<sequence>MSPVKFHHNEHSLINGPRPAPLMINKASRVTYKHSSTSSSSTNFVAPKVVGGGAKPRNRPVIIYTHSPKVIHTQPKDFMALVQELTGLSRPNKVLDEKASLPPQQEEQLLVYKGRSKKAADGACSDIDNESSSILTDEKYGSGGVGASYDDISGVIKPENVDNNPFFADMPLFTPNSASFFCSPRPIYKFQDSGYESPNVGNLVSPSAFEFLKGLPEY</sequence>
<name>A0A9Q0G793_9ROSI</name>
<dbReference type="InterPro" id="IPR039607">
    <property type="entry name" value="VQ_8/17/18/20/21/25"/>
</dbReference>
<dbReference type="GO" id="GO:0005634">
    <property type="term" value="C:nucleus"/>
    <property type="evidence" value="ECO:0007669"/>
    <property type="project" value="TreeGrafter"/>
</dbReference>